<evidence type="ECO:0000313" key="2">
    <source>
        <dbReference type="EMBL" id="KAL2632888.1"/>
    </source>
</evidence>
<evidence type="ECO:0000313" key="3">
    <source>
        <dbReference type="Proteomes" id="UP001605036"/>
    </source>
</evidence>
<feature type="compositionally biased region" description="Polar residues" evidence="1">
    <location>
        <begin position="264"/>
        <end position="278"/>
    </location>
</feature>
<evidence type="ECO:0000256" key="1">
    <source>
        <dbReference type="SAM" id="MobiDB-lite"/>
    </source>
</evidence>
<gene>
    <name evidence="2" type="ORF">R1flu_004367</name>
</gene>
<reference evidence="2 3" key="1">
    <citation type="submission" date="2024-09" db="EMBL/GenBank/DDBJ databases">
        <title>Chromosome-scale assembly of Riccia fluitans.</title>
        <authorList>
            <person name="Paukszto L."/>
            <person name="Sawicki J."/>
            <person name="Karawczyk K."/>
            <person name="Piernik-Szablinska J."/>
            <person name="Szczecinska M."/>
            <person name="Mazdziarz M."/>
        </authorList>
    </citation>
    <scope>NUCLEOTIDE SEQUENCE [LARGE SCALE GENOMIC DNA]</scope>
    <source>
        <strain evidence="2">Rf_01</strain>
        <tissue evidence="2">Aerial parts of the thallus</tissue>
    </source>
</reference>
<proteinExistence type="predicted"/>
<dbReference type="AlphaFoldDB" id="A0ABD1YQN3"/>
<dbReference type="PANTHER" id="PTHR33385">
    <property type="entry name" value="PROTEIN XRI1"/>
    <property type="match status" value="1"/>
</dbReference>
<feature type="region of interest" description="Disordered" evidence="1">
    <location>
        <begin position="262"/>
        <end position="290"/>
    </location>
</feature>
<protein>
    <recommendedName>
        <fullName evidence="4">Protein XRI1</fullName>
    </recommendedName>
</protein>
<keyword evidence="3" id="KW-1185">Reference proteome</keyword>
<dbReference type="PANTHER" id="PTHR33385:SF4">
    <property type="entry name" value="PROTEIN XRI1"/>
    <property type="match status" value="1"/>
</dbReference>
<dbReference type="InterPro" id="IPR039933">
    <property type="entry name" value="XRI1"/>
</dbReference>
<dbReference type="EMBL" id="JBHFFA010000003">
    <property type="protein sequence ID" value="KAL2632888.1"/>
    <property type="molecule type" value="Genomic_DNA"/>
</dbReference>
<name>A0ABD1YQN3_9MARC</name>
<organism evidence="2 3">
    <name type="scientific">Riccia fluitans</name>
    <dbReference type="NCBI Taxonomy" id="41844"/>
    <lineage>
        <taxon>Eukaryota</taxon>
        <taxon>Viridiplantae</taxon>
        <taxon>Streptophyta</taxon>
        <taxon>Embryophyta</taxon>
        <taxon>Marchantiophyta</taxon>
        <taxon>Marchantiopsida</taxon>
        <taxon>Marchantiidae</taxon>
        <taxon>Marchantiales</taxon>
        <taxon>Ricciaceae</taxon>
        <taxon>Riccia</taxon>
    </lineage>
</organism>
<evidence type="ECO:0008006" key="4">
    <source>
        <dbReference type="Google" id="ProtNLM"/>
    </source>
</evidence>
<dbReference type="Proteomes" id="UP001605036">
    <property type="component" value="Unassembled WGS sequence"/>
</dbReference>
<comment type="caution">
    <text evidence="2">The sequence shown here is derived from an EMBL/GenBank/DDBJ whole genome shotgun (WGS) entry which is preliminary data.</text>
</comment>
<accession>A0ABD1YQN3</accession>
<feature type="compositionally biased region" description="Low complexity" evidence="1">
    <location>
        <begin position="279"/>
        <end position="290"/>
    </location>
</feature>
<sequence length="374" mass="41472">MLGKLTQREYSGGAIAEECCSTEELAGKTTLKLAEMTMSGVSANETCDDSWLNFLWSEEGNQDGGPALSLPIFDPVPDEKEIYIDYVEDLDKKGVSHDDYQPAFGDGALWPKRRRLLFRQYGSDSSTLSTSQSCVVDVESLRSASTHDKTPWPLTSGFRGSLHEALRHSDIFPESDISQWLRSYSREYHLDEEMESPTGTQEMQATSCHYQAFTNEHDQPIGTNRQRISKLSQNADPLSPTTPDPSHGKKILTELRKDEVLQVRGQSGPSAPCTSQEDSTSTRCSSSPRPSRILHCQPFAILKPEGVKISDINEFLRSPSSKIAQCSEASDYSFTSSSCKRDISVGFSGKPIFARTRIITKNNGTLTIIRTANH</sequence>